<name>A0A7D5LA67_9EURY</name>
<dbReference type="OrthoDB" id="187711at2157"/>
<keyword evidence="2" id="KW-1185">Reference proteome</keyword>
<gene>
    <name evidence="1" type="ORF">HUG12_08540</name>
</gene>
<evidence type="ECO:0000313" key="1">
    <source>
        <dbReference type="EMBL" id="QLG61772.1"/>
    </source>
</evidence>
<sequence>MATLVAWRTERVLPTPSVGMAVLWGLRFLA</sequence>
<dbReference type="RefSeq" id="WP_179268357.1">
    <property type="nucleotide sequence ID" value="NZ_CP058579.1"/>
</dbReference>
<accession>A0A7D5LA67</accession>
<dbReference type="Proteomes" id="UP000509626">
    <property type="component" value="Chromosome"/>
</dbReference>
<protein>
    <submittedName>
        <fullName evidence="1">Uncharacterized protein</fullName>
    </submittedName>
</protein>
<dbReference type="EMBL" id="CP058579">
    <property type="protein sequence ID" value="QLG61772.1"/>
    <property type="molecule type" value="Genomic_DNA"/>
</dbReference>
<reference evidence="1 2" key="1">
    <citation type="submission" date="2020-06" db="EMBL/GenBank/DDBJ databases">
        <title>NJ-3-1, isolated from saline soil.</title>
        <authorList>
            <person name="Cui H.L."/>
            <person name="Shi X."/>
        </authorList>
    </citation>
    <scope>NUCLEOTIDE SEQUENCE [LARGE SCALE GENOMIC DNA]</scope>
    <source>
        <strain evidence="1 2">NJ-3-1</strain>
    </source>
</reference>
<dbReference type="GeneID" id="90167588"/>
<dbReference type="AlphaFoldDB" id="A0A7D5LA67"/>
<dbReference type="KEGG" id="halu:HUG12_08540"/>
<organism evidence="1 2">
    <name type="scientific">Halorarum salinum</name>
    <dbReference type="NCBI Taxonomy" id="2743089"/>
    <lineage>
        <taxon>Archaea</taxon>
        <taxon>Methanobacteriati</taxon>
        <taxon>Methanobacteriota</taxon>
        <taxon>Stenosarchaea group</taxon>
        <taxon>Halobacteria</taxon>
        <taxon>Halobacteriales</taxon>
        <taxon>Haloferacaceae</taxon>
        <taxon>Halorarum</taxon>
    </lineage>
</organism>
<proteinExistence type="predicted"/>
<evidence type="ECO:0000313" key="2">
    <source>
        <dbReference type="Proteomes" id="UP000509626"/>
    </source>
</evidence>